<dbReference type="PROSITE" id="PS50929">
    <property type="entry name" value="ABC_TM1F"/>
    <property type="match status" value="1"/>
</dbReference>
<feature type="domain" description="ABC transmembrane type-1" evidence="12">
    <location>
        <begin position="164"/>
        <end position="425"/>
    </location>
</feature>
<dbReference type="AlphaFoldDB" id="A0A250J6P4"/>
<dbReference type="SUPFAM" id="SSF90123">
    <property type="entry name" value="ABC transporter transmembrane region"/>
    <property type="match status" value="1"/>
</dbReference>
<dbReference type="GO" id="GO:0016887">
    <property type="term" value="F:ATP hydrolysis activity"/>
    <property type="evidence" value="ECO:0007669"/>
    <property type="project" value="InterPro"/>
</dbReference>
<dbReference type="PROSITE" id="PS50893">
    <property type="entry name" value="ABC_TRANSPORTER_2"/>
    <property type="match status" value="1"/>
</dbReference>
<evidence type="ECO:0000256" key="9">
    <source>
        <dbReference type="ARBA" id="ARBA00023136"/>
    </source>
</evidence>
<dbReference type="InterPro" id="IPR005074">
    <property type="entry name" value="Peptidase_C39"/>
</dbReference>
<evidence type="ECO:0000259" key="12">
    <source>
        <dbReference type="PROSITE" id="PS50929"/>
    </source>
</evidence>
<evidence type="ECO:0000256" key="10">
    <source>
        <dbReference type="SAM" id="Phobius"/>
    </source>
</evidence>
<evidence type="ECO:0000256" key="7">
    <source>
        <dbReference type="ARBA" id="ARBA00022840"/>
    </source>
</evidence>
<dbReference type="RefSeq" id="WP_095987263.1">
    <property type="nucleotide sequence ID" value="NZ_CP022098.1"/>
</dbReference>
<dbReference type="InterPro" id="IPR039421">
    <property type="entry name" value="Type_1_exporter"/>
</dbReference>
<keyword evidence="9 10" id="KW-0472">Membrane</keyword>
<dbReference type="GO" id="GO:0008233">
    <property type="term" value="F:peptidase activity"/>
    <property type="evidence" value="ECO:0007669"/>
    <property type="project" value="InterPro"/>
</dbReference>
<evidence type="ECO:0000256" key="8">
    <source>
        <dbReference type="ARBA" id="ARBA00022989"/>
    </source>
</evidence>
<dbReference type="Gene3D" id="1.20.1560.10">
    <property type="entry name" value="ABC transporter type 1, transmembrane domain"/>
    <property type="match status" value="1"/>
</dbReference>
<keyword evidence="8 10" id="KW-1133">Transmembrane helix</keyword>
<keyword evidence="4 10" id="KW-0812">Transmembrane</keyword>
<dbReference type="Pfam" id="PF00005">
    <property type="entry name" value="ABC_tran"/>
    <property type="match status" value="1"/>
</dbReference>
<evidence type="ECO:0000256" key="2">
    <source>
        <dbReference type="ARBA" id="ARBA00022448"/>
    </source>
</evidence>
<evidence type="ECO:0000256" key="4">
    <source>
        <dbReference type="ARBA" id="ARBA00022692"/>
    </source>
</evidence>
<keyword evidence="2" id="KW-0813">Transport</keyword>
<dbReference type="Gene3D" id="3.90.70.10">
    <property type="entry name" value="Cysteine proteinases"/>
    <property type="match status" value="1"/>
</dbReference>
<keyword evidence="3" id="KW-1003">Cell membrane</keyword>
<dbReference type="PROSITE" id="PS50990">
    <property type="entry name" value="PEPTIDASE_C39"/>
    <property type="match status" value="1"/>
</dbReference>
<dbReference type="GO" id="GO:0015421">
    <property type="term" value="F:ABC-type oligopeptide transporter activity"/>
    <property type="evidence" value="ECO:0007669"/>
    <property type="project" value="TreeGrafter"/>
</dbReference>
<accession>A0A250J6P4</accession>
<dbReference type="GO" id="GO:0005524">
    <property type="term" value="F:ATP binding"/>
    <property type="evidence" value="ECO:0007669"/>
    <property type="project" value="UniProtKB-KW"/>
</dbReference>
<name>A0A250J6P4_9BACT</name>
<feature type="transmembrane region" description="Helical" evidence="10">
    <location>
        <begin position="273"/>
        <end position="292"/>
    </location>
</feature>
<dbReference type="InterPro" id="IPR036640">
    <property type="entry name" value="ABC1_TM_sf"/>
</dbReference>
<organism evidence="14 15">
    <name type="scientific">Cystobacter fuscus</name>
    <dbReference type="NCBI Taxonomy" id="43"/>
    <lineage>
        <taxon>Bacteria</taxon>
        <taxon>Pseudomonadati</taxon>
        <taxon>Myxococcota</taxon>
        <taxon>Myxococcia</taxon>
        <taxon>Myxococcales</taxon>
        <taxon>Cystobacterineae</taxon>
        <taxon>Archangiaceae</taxon>
        <taxon>Cystobacter</taxon>
    </lineage>
</organism>
<proteinExistence type="predicted"/>
<comment type="subcellular location">
    <subcellularLocation>
        <location evidence="1">Cell membrane</location>
        <topology evidence="1">Multi-pass membrane protein</topology>
    </subcellularLocation>
</comment>
<dbReference type="Gene3D" id="3.40.50.300">
    <property type="entry name" value="P-loop containing nucleotide triphosphate hydrolases"/>
    <property type="match status" value="1"/>
</dbReference>
<dbReference type="SUPFAM" id="SSF52540">
    <property type="entry name" value="P-loop containing nucleoside triphosphate hydrolases"/>
    <property type="match status" value="1"/>
</dbReference>
<reference evidence="14 15" key="1">
    <citation type="submission" date="2017-06" db="EMBL/GenBank/DDBJ databases">
        <title>Sequencing and comparative analysis of myxobacterial genomes.</title>
        <authorList>
            <person name="Rupp O."/>
            <person name="Goesmann A."/>
            <person name="Sogaard-Andersen L."/>
        </authorList>
    </citation>
    <scope>NUCLEOTIDE SEQUENCE [LARGE SCALE GENOMIC DNA]</scope>
    <source>
        <strain evidence="14 15">DSM 52655</strain>
    </source>
</reference>
<dbReference type="InterPro" id="IPR027417">
    <property type="entry name" value="P-loop_NTPase"/>
</dbReference>
<dbReference type="InterPro" id="IPR003593">
    <property type="entry name" value="AAA+_ATPase"/>
</dbReference>
<dbReference type="Pfam" id="PF00664">
    <property type="entry name" value="ABC_membrane"/>
    <property type="match status" value="1"/>
</dbReference>
<protein>
    <submittedName>
        <fullName evidence="14">ABC transporter</fullName>
    </submittedName>
</protein>
<feature type="domain" description="ABC transporter" evidence="11">
    <location>
        <begin position="491"/>
        <end position="715"/>
    </location>
</feature>
<keyword evidence="5" id="KW-0547">Nucleotide-binding</keyword>
<evidence type="ECO:0000256" key="1">
    <source>
        <dbReference type="ARBA" id="ARBA00004651"/>
    </source>
</evidence>
<evidence type="ECO:0000256" key="6">
    <source>
        <dbReference type="ARBA" id="ARBA00022801"/>
    </source>
</evidence>
<dbReference type="SMART" id="SM00382">
    <property type="entry name" value="AAA"/>
    <property type="match status" value="1"/>
</dbReference>
<sequence length="715" mass="79991">MWNRRRQLPMVFQAEGSECGLACLTMIAWYHGQETSIDDLRKLFPVSLKGLSMRGIIDAARQLGFKSRVMRCDLDQLPAVKTPAMLHWDLEHLVVLKQVRRNTFTIHDPAKGTKVLRRDEISNHFTGIVLELEPADDFSKVARGKKLTLFDVLGSLGQWKTNLIQILLLSALLELLLLTQPIIMRTIVDNGIANKDEGFILRAAGLLMLAALLHGATNFIRDYAALRAGTTLNQEMMQRVFRQAIRLPLAFFEKRPIGHLIERYRVTDEIERFMLGTLPLGLIDGLMTLLSITMVFRFSSALGAVSLLTAAAYFVLKSFGYQGARSREQALVFAKGEENGILIETLSTIFTTKVNGIEGRRYQSWLHNYGRLIHEQKRSGKFEIAYRSLKFMLVGLNVALFVLLAGNQVAGGLMTIGTLLAAIFYNSHFLTRATLLVERFFEFRILGVRLERLEDLILAEPESPEVLTPALASSTATPVRRPVEWALSGELAVESLSFRYSPMDAVILDKVNLRIAPGEFVAIIGENGAGKTTLLKLLLGLYRPTDGRIQYDSKNLQEMSLAMLRSQIGVVTQDDQLFNGTLAENIALLDPEIDIERVAACAELACVRQDIERMPMAYNTRVGQLSSPLSEGQKQKVLLARALYRKPRILMLDEGTANIDAQSERQILDHLQNLDATKIIIAHRSATIERADRVLLLRNGQLTEMAPRALDVVTA</sequence>
<evidence type="ECO:0000259" key="11">
    <source>
        <dbReference type="PROSITE" id="PS50893"/>
    </source>
</evidence>
<evidence type="ECO:0000259" key="13">
    <source>
        <dbReference type="PROSITE" id="PS50990"/>
    </source>
</evidence>
<evidence type="ECO:0000256" key="5">
    <source>
        <dbReference type="ARBA" id="ARBA00022741"/>
    </source>
</evidence>
<evidence type="ECO:0000256" key="3">
    <source>
        <dbReference type="ARBA" id="ARBA00022475"/>
    </source>
</evidence>
<dbReference type="PANTHER" id="PTHR43394">
    <property type="entry name" value="ATP-DEPENDENT PERMEASE MDL1, MITOCHONDRIAL"/>
    <property type="match status" value="1"/>
</dbReference>
<gene>
    <name evidence="14" type="ORF">CYFUS_004641</name>
</gene>
<dbReference type="FunFam" id="3.40.50.300:FF:000299">
    <property type="entry name" value="ABC transporter ATP-binding protein/permease"/>
    <property type="match status" value="1"/>
</dbReference>
<keyword evidence="6" id="KW-0378">Hydrolase</keyword>
<keyword evidence="7" id="KW-0067">ATP-binding</keyword>
<dbReference type="PANTHER" id="PTHR43394:SF1">
    <property type="entry name" value="ATP-BINDING CASSETTE SUB-FAMILY B MEMBER 10, MITOCHONDRIAL"/>
    <property type="match status" value="1"/>
</dbReference>
<dbReference type="EMBL" id="CP022098">
    <property type="protein sequence ID" value="ATB39200.1"/>
    <property type="molecule type" value="Genomic_DNA"/>
</dbReference>
<dbReference type="InterPro" id="IPR003439">
    <property type="entry name" value="ABC_transporter-like_ATP-bd"/>
</dbReference>
<feature type="transmembrane region" description="Helical" evidence="10">
    <location>
        <begin position="166"/>
        <end position="187"/>
    </location>
</feature>
<dbReference type="Proteomes" id="UP000217257">
    <property type="component" value="Chromosome"/>
</dbReference>
<dbReference type="InterPro" id="IPR011527">
    <property type="entry name" value="ABC1_TM_dom"/>
</dbReference>
<evidence type="ECO:0000313" key="15">
    <source>
        <dbReference type="Proteomes" id="UP000217257"/>
    </source>
</evidence>
<feature type="domain" description="Peptidase C39" evidence="13">
    <location>
        <begin position="13"/>
        <end position="132"/>
    </location>
</feature>
<dbReference type="GO" id="GO:0006508">
    <property type="term" value="P:proteolysis"/>
    <property type="evidence" value="ECO:0007669"/>
    <property type="project" value="InterPro"/>
</dbReference>
<dbReference type="GO" id="GO:0005886">
    <property type="term" value="C:plasma membrane"/>
    <property type="evidence" value="ECO:0007669"/>
    <property type="project" value="UniProtKB-SubCell"/>
</dbReference>
<dbReference type="Pfam" id="PF03412">
    <property type="entry name" value="Peptidase_C39"/>
    <property type="match status" value="1"/>
</dbReference>
<dbReference type="KEGG" id="cfus:CYFUS_004641"/>
<feature type="transmembrane region" description="Helical" evidence="10">
    <location>
        <begin position="298"/>
        <end position="316"/>
    </location>
</feature>
<evidence type="ECO:0000313" key="14">
    <source>
        <dbReference type="EMBL" id="ATB39200.1"/>
    </source>
</evidence>
<feature type="transmembrane region" description="Helical" evidence="10">
    <location>
        <begin position="199"/>
        <end position="220"/>
    </location>
</feature>